<name>A0A1D8NPY1_YARLL</name>
<dbReference type="AlphaFoldDB" id="A0A1D8NPY1"/>
<dbReference type="SUPFAM" id="SSF52402">
    <property type="entry name" value="Adenine nucleotide alpha hydrolases-like"/>
    <property type="match status" value="1"/>
</dbReference>
<gene>
    <name evidence="15" type="ORF">B0I71DRAFT_128795</name>
    <name evidence="14" type="ORF">YALI1_F32387g</name>
</gene>
<proteinExistence type="inferred from homology"/>
<feature type="domain" description="tRNA-specific 2-thiouridylase MnmA-like C-terminal" evidence="12">
    <location>
        <begin position="322"/>
        <end position="398"/>
    </location>
</feature>
<evidence type="ECO:0000256" key="2">
    <source>
        <dbReference type="ARBA" id="ARBA00006191"/>
    </source>
</evidence>
<keyword evidence="5" id="KW-0808">Transferase</keyword>
<sequence length="399" mass="44705">MNLLRKLVRPLTGVPCRLRHYSSSHLGFTTPLPGPNDHVYVAMSAGVDSSVTAALMAERYKGRVTGVFMRNWSPDSKCAEADWNDVQQVCAHIDIPAVNLSLEKEYWLEVFEPMLERYRQGLTPNPDVSCNRYIKFGSLKHRLKDRHENSGMEGDWWLATGHYARVMTDESGTPGLFRPKHLAKDQSYYLSSVNSDSLRNVMFPLSDYLKPEIREMAHAYKLHVASKPDSQGLCFVSQDQRKFRDFLSDYISTTPGNVITEEGEVVGQHNGLWNATVGQKSGICLPQGNPKYRGSWFVKEKNIDTNELVIVKGGNHPSLFSSNIKAKYFSWLGTKPADLSGMNLTIQFRSLMEPVAITNLAIEGEDIAIRTAVPVRAVSPGQNLVLYHEDRVLGCGVIV</sequence>
<dbReference type="RefSeq" id="XP_505853.1">
    <property type="nucleotide sequence ID" value="XM_505853.1"/>
</dbReference>
<dbReference type="VEuPathDB" id="FungiDB:YALI0_F25069g"/>
<dbReference type="Pfam" id="PF20258">
    <property type="entry name" value="tRNA_Me_trans_C"/>
    <property type="match status" value="1"/>
</dbReference>
<dbReference type="FunFam" id="3.40.50.620:FF:000115">
    <property type="entry name" value="tRNA-specific 2-thiouridylase MnmA"/>
    <property type="match status" value="1"/>
</dbReference>
<dbReference type="Gene3D" id="3.40.50.620">
    <property type="entry name" value="HUPs"/>
    <property type="match status" value="1"/>
</dbReference>
<dbReference type="InterPro" id="IPR023382">
    <property type="entry name" value="MnmA-like_central_sf"/>
</dbReference>
<evidence type="ECO:0000256" key="3">
    <source>
        <dbReference type="ARBA" id="ARBA00011953"/>
    </source>
</evidence>
<evidence type="ECO:0000256" key="10">
    <source>
        <dbReference type="ARBA" id="ARBA00023157"/>
    </source>
</evidence>
<keyword evidence="7" id="KW-0547">Nucleotide-binding</keyword>
<keyword evidence="9" id="KW-0694">RNA-binding</keyword>
<feature type="domain" description="tRNA-specific 2-thiouridylase MnmA-like central" evidence="13">
    <location>
        <begin position="244"/>
        <end position="311"/>
    </location>
</feature>
<dbReference type="EC" id="2.8.1.14" evidence="3"/>
<evidence type="ECO:0000256" key="8">
    <source>
        <dbReference type="ARBA" id="ARBA00022840"/>
    </source>
</evidence>
<evidence type="ECO:0000313" key="16">
    <source>
        <dbReference type="Proteomes" id="UP000182444"/>
    </source>
</evidence>
<reference evidence="14 16" key="1">
    <citation type="journal article" date="2016" name="PLoS ONE">
        <title>Sequence Assembly of Yarrowia lipolytica Strain W29/CLIB89 Shows Transposable Element Diversity.</title>
        <authorList>
            <person name="Magnan C."/>
            <person name="Yu J."/>
            <person name="Chang I."/>
            <person name="Jahn E."/>
            <person name="Kanomata Y."/>
            <person name="Wu J."/>
            <person name="Zeller M."/>
            <person name="Oakes M."/>
            <person name="Baldi P."/>
            <person name="Sandmeyer S."/>
        </authorList>
    </citation>
    <scope>NUCLEOTIDE SEQUENCE [LARGE SCALE GENOMIC DNA]</scope>
    <source>
        <strain evidence="14">CLIB89</strain>
        <strain evidence="16">CLIB89(W29)</strain>
    </source>
</reference>
<organism evidence="14 16">
    <name type="scientific">Yarrowia lipolytica</name>
    <name type="common">Candida lipolytica</name>
    <dbReference type="NCBI Taxonomy" id="4952"/>
    <lineage>
        <taxon>Eukaryota</taxon>
        <taxon>Fungi</taxon>
        <taxon>Dikarya</taxon>
        <taxon>Ascomycota</taxon>
        <taxon>Saccharomycotina</taxon>
        <taxon>Dipodascomycetes</taxon>
        <taxon>Dipodascales</taxon>
        <taxon>Dipodascales incertae sedis</taxon>
        <taxon>Yarrowia</taxon>
    </lineage>
</organism>
<dbReference type="GO" id="GO:0005524">
    <property type="term" value="F:ATP binding"/>
    <property type="evidence" value="ECO:0007669"/>
    <property type="project" value="UniProtKB-KW"/>
</dbReference>
<evidence type="ECO:0000256" key="1">
    <source>
        <dbReference type="ARBA" id="ARBA00003986"/>
    </source>
</evidence>
<dbReference type="VEuPathDB" id="FungiDB:YALI1_F32387g"/>
<evidence type="ECO:0000313" key="15">
    <source>
        <dbReference type="EMBL" id="RDW27706.1"/>
    </source>
</evidence>
<dbReference type="Proteomes" id="UP000182444">
    <property type="component" value="Chromosome 1F"/>
</dbReference>
<dbReference type="Gene3D" id="2.40.30.10">
    <property type="entry name" value="Translation factors"/>
    <property type="match status" value="1"/>
</dbReference>
<dbReference type="GO" id="GO:0002143">
    <property type="term" value="P:tRNA wobble position uridine thiolation"/>
    <property type="evidence" value="ECO:0007669"/>
    <property type="project" value="TreeGrafter"/>
</dbReference>
<dbReference type="NCBIfam" id="NF001138">
    <property type="entry name" value="PRK00143.1"/>
    <property type="match status" value="1"/>
</dbReference>
<dbReference type="GeneID" id="2908454"/>
<evidence type="ECO:0000256" key="5">
    <source>
        <dbReference type="ARBA" id="ARBA00022679"/>
    </source>
</evidence>
<evidence type="ECO:0000259" key="12">
    <source>
        <dbReference type="Pfam" id="PF20258"/>
    </source>
</evidence>
<evidence type="ECO:0000256" key="6">
    <source>
        <dbReference type="ARBA" id="ARBA00022694"/>
    </source>
</evidence>
<dbReference type="EMBL" id="KZ858960">
    <property type="protein sequence ID" value="RDW27706.1"/>
    <property type="molecule type" value="Genomic_DNA"/>
</dbReference>
<evidence type="ECO:0000313" key="14">
    <source>
        <dbReference type="EMBL" id="AOW07672.1"/>
    </source>
</evidence>
<evidence type="ECO:0000313" key="17">
    <source>
        <dbReference type="Proteomes" id="UP000256601"/>
    </source>
</evidence>
<dbReference type="EMBL" id="CP017558">
    <property type="protein sequence ID" value="AOW07672.1"/>
    <property type="molecule type" value="Genomic_DNA"/>
</dbReference>
<dbReference type="Pfam" id="PF03054">
    <property type="entry name" value="tRNA_Me_trans"/>
    <property type="match status" value="1"/>
</dbReference>
<accession>A0A1D8NPY1</accession>
<dbReference type="InterPro" id="IPR046885">
    <property type="entry name" value="MnmA-like_C"/>
</dbReference>
<dbReference type="eggNOG" id="KOG2805">
    <property type="taxonomic scope" value="Eukaryota"/>
</dbReference>
<dbReference type="OrthoDB" id="3685at2759"/>
<keyword evidence="6" id="KW-0819">tRNA processing</keyword>
<reference evidence="15 17" key="2">
    <citation type="submission" date="2018-07" db="EMBL/GenBank/DDBJ databases">
        <title>Draft Genome Assemblies for Five Robust Yarrowia lipolytica Strains Exhibiting High Lipid Production and Pentose Sugar Utilization and Sugar Alcohol Secretion from Undetoxified Lignocellulosic Biomass Hydrolysates.</title>
        <authorList>
            <consortium name="DOE Joint Genome Institute"/>
            <person name="Walker C."/>
            <person name="Ryu S."/>
            <person name="Na H."/>
            <person name="Zane M."/>
            <person name="LaButti K."/>
            <person name="Lipzen A."/>
            <person name="Haridas S."/>
            <person name="Barry K."/>
            <person name="Grigoriev I.V."/>
            <person name="Quarterman J."/>
            <person name="Slininger P."/>
            <person name="Dien B."/>
            <person name="Trinh C.T."/>
        </authorList>
    </citation>
    <scope>NUCLEOTIDE SEQUENCE [LARGE SCALE GENOMIC DNA]</scope>
    <source>
        <strain evidence="15 17">YB392</strain>
    </source>
</reference>
<dbReference type="Pfam" id="PF20259">
    <property type="entry name" value="tRNA_Me_trans_M"/>
    <property type="match status" value="1"/>
</dbReference>
<dbReference type="GO" id="GO:0000049">
    <property type="term" value="F:tRNA binding"/>
    <property type="evidence" value="ECO:0007669"/>
    <property type="project" value="UniProtKB-KW"/>
</dbReference>
<evidence type="ECO:0000256" key="9">
    <source>
        <dbReference type="ARBA" id="ARBA00022884"/>
    </source>
</evidence>
<dbReference type="Proteomes" id="UP000256601">
    <property type="component" value="Unassembled WGS sequence"/>
</dbReference>
<dbReference type="GO" id="GO:0016783">
    <property type="term" value="F:sulfurtransferase activity"/>
    <property type="evidence" value="ECO:0007669"/>
    <property type="project" value="InterPro"/>
</dbReference>
<evidence type="ECO:0000256" key="11">
    <source>
        <dbReference type="ARBA" id="ARBA00049564"/>
    </source>
</evidence>
<evidence type="ECO:0000259" key="13">
    <source>
        <dbReference type="Pfam" id="PF20259"/>
    </source>
</evidence>
<dbReference type="OMA" id="PFYVWDL"/>
<dbReference type="FunFam" id="2.30.30.280:FF:000001">
    <property type="entry name" value="tRNA-specific 2-thiouridylase MnmA"/>
    <property type="match status" value="1"/>
</dbReference>
<dbReference type="InterPro" id="IPR004506">
    <property type="entry name" value="MnmA-like"/>
</dbReference>
<keyword evidence="8" id="KW-0067">ATP-binding</keyword>
<dbReference type="GO" id="GO:0005739">
    <property type="term" value="C:mitochondrion"/>
    <property type="evidence" value="ECO:0007669"/>
    <property type="project" value="TreeGrafter"/>
</dbReference>
<dbReference type="KEGG" id="yli:2908454"/>
<dbReference type="InterPro" id="IPR046884">
    <property type="entry name" value="MnmA-like_central"/>
</dbReference>
<dbReference type="InterPro" id="IPR014729">
    <property type="entry name" value="Rossmann-like_a/b/a_fold"/>
</dbReference>
<dbReference type="PANTHER" id="PTHR11933:SF5">
    <property type="entry name" value="MITOCHONDRIAL TRNA-SPECIFIC 2-THIOURIDYLASE 1"/>
    <property type="match status" value="1"/>
</dbReference>
<dbReference type="PANTHER" id="PTHR11933">
    <property type="entry name" value="TRNA 5-METHYLAMINOMETHYL-2-THIOURIDYLATE -METHYLTRANSFERASE"/>
    <property type="match status" value="1"/>
</dbReference>
<dbReference type="CDD" id="cd01998">
    <property type="entry name" value="MnmA_TRMU-like"/>
    <property type="match status" value="1"/>
</dbReference>
<keyword evidence="10" id="KW-1015">Disulfide bond</keyword>
<comment type="similarity">
    <text evidence="2">Belongs to the MnmA/TRMU family.</text>
</comment>
<evidence type="ECO:0000256" key="7">
    <source>
        <dbReference type="ARBA" id="ARBA00022741"/>
    </source>
</evidence>
<protein>
    <recommendedName>
        <fullName evidence="3">tRNA-5-taurinomethyluridine 2-sulfurtransferase</fullName>
        <ecNumber evidence="3">2.8.1.14</ecNumber>
    </recommendedName>
</protein>
<keyword evidence="4" id="KW-0820">tRNA-binding</keyword>
<evidence type="ECO:0000256" key="4">
    <source>
        <dbReference type="ARBA" id="ARBA00022555"/>
    </source>
</evidence>
<comment type="function">
    <text evidence="1">Catalyzes the 2-thiolation of uridine at the wobble position (U34) of mitochondrial tRNA(Lys), tRNA(Glu) and tRNA(Gln). Required for the formation of 5-taurinomethyl-2-thiouridine (tm5s2U) of mitochondrial tRNA(Lys), tRNA(Glu), and tRNA(Gln) at the wobble position. ATP is required to activate the C2 atom of the wobble base.</text>
</comment>
<dbReference type="Gene3D" id="2.30.30.280">
    <property type="entry name" value="Adenine nucleotide alpha hydrolases-like domains"/>
    <property type="match status" value="1"/>
</dbReference>
<dbReference type="NCBIfam" id="TIGR00420">
    <property type="entry name" value="trmU"/>
    <property type="match status" value="1"/>
</dbReference>
<comment type="catalytic activity">
    <reaction evidence="11">
        <text>5-taurinomethyluridine(34) in tRNA + S-sulfanyl-L-cysteinyl-[protein] + AH2 + ATP = 5-taurinomethyl-2-thiouridine(34) in tRNA + L-cysteinyl-[protein] + A + AMP + diphosphate + H(+)</text>
        <dbReference type="Rhea" id="RHEA:47040"/>
        <dbReference type="Rhea" id="RHEA-COMP:10131"/>
        <dbReference type="Rhea" id="RHEA-COMP:11726"/>
        <dbReference type="Rhea" id="RHEA-COMP:11732"/>
        <dbReference type="Rhea" id="RHEA-COMP:11733"/>
        <dbReference type="ChEBI" id="CHEBI:13193"/>
        <dbReference type="ChEBI" id="CHEBI:15378"/>
        <dbReference type="ChEBI" id="CHEBI:17499"/>
        <dbReference type="ChEBI" id="CHEBI:29950"/>
        <dbReference type="ChEBI" id="CHEBI:30616"/>
        <dbReference type="ChEBI" id="CHEBI:33019"/>
        <dbReference type="ChEBI" id="CHEBI:61963"/>
        <dbReference type="ChEBI" id="CHEBI:87171"/>
        <dbReference type="ChEBI" id="CHEBI:87172"/>
        <dbReference type="ChEBI" id="CHEBI:456215"/>
        <dbReference type="EC" id="2.8.1.14"/>
    </reaction>
</comment>